<evidence type="ECO:0000313" key="2">
    <source>
        <dbReference type="EMBL" id="SDL53412.1"/>
    </source>
</evidence>
<dbReference type="InterPro" id="IPR010387">
    <property type="entry name" value="QueT"/>
</dbReference>
<feature type="transmembrane region" description="Helical" evidence="1">
    <location>
        <begin position="64"/>
        <end position="85"/>
    </location>
</feature>
<evidence type="ECO:0000256" key="1">
    <source>
        <dbReference type="SAM" id="Phobius"/>
    </source>
</evidence>
<gene>
    <name evidence="2" type="ORF">SAMN04488692_105108</name>
</gene>
<keyword evidence="1" id="KW-0812">Transmembrane</keyword>
<feature type="transmembrane region" description="Helical" evidence="1">
    <location>
        <begin position="38"/>
        <end position="58"/>
    </location>
</feature>
<dbReference type="OrthoDB" id="9786793at2"/>
<dbReference type="STRING" id="321763.SAMN04488692_105108"/>
<sequence>MKTRTIARIGLLAGLYAAITLSAHPISYGPIQVRISELLTLLPFYFGGWAAVGLWIGAMIANAFGGLGLIDIIFGAGLTLVAGLLTARAGSLITAAIPPVVINAFGVAFILHLVMGVSYPATVLYVGIGQFVAVGMLGVSVMKLLEKYSVLEKVKYSLT</sequence>
<keyword evidence="1" id="KW-1133">Transmembrane helix</keyword>
<accession>A0A1G9KUQ0</accession>
<keyword evidence="3" id="KW-1185">Reference proteome</keyword>
<proteinExistence type="predicted"/>
<dbReference type="PIRSF" id="PIRSF031501">
    <property type="entry name" value="QueT"/>
    <property type="match status" value="1"/>
</dbReference>
<protein>
    <submittedName>
        <fullName evidence="2">Uncharacterized membrane protein</fullName>
    </submittedName>
</protein>
<evidence type="ECO:0000313" key="3">
    <source>
        <dbReference type="Proteomes" id="UP000199476"/>
    </source>
</evidence>
<feature type="transmembrane region" description="Helical" evidence="1">
    <location>
        <begin position="123"/>
        <end position="145"/>
    </location>
</feature>
<dbReference type="RefSeq" id="WP_089758920.1">
    <property type="nucleotide sequence ID" value="NZ_FNGO01000005.1"/>
</dbReference>
<dbReference type="Proteomes" id="UP000199476">
    <property type="component" value="Unassembled WGS sequence"/>
</dbReference>
<feature type="transmembrane region" description="Helical" evidence="1">
    <location>
        <begin position="6"/>
        <end position="26"/>
    </location>
</feature>
<organism evidence="2 3">
    <name type="scientific">Halarsenatibacter silvermanii</name>
    <dbReference type="NCBI Taxonomy" id="321763"/>
    <lineage>
        <taxon>Bacteria</taxon>
        <taxon>Bacillati</taxon>
        <taxon>Bacillota</taxon>
        <taxon>Clostridia</taxon>
        <taxon>Halanaerobiales</taxon>
        <taxon>Halarsenatibacteraceae</taxon>
        <taxon>Halarsenatibacter</taxon>
    </lineage>
</organism>
<keyword evidence="1" id="KW-0472">Membrane</keyword>
<reference evidence="2 3" key="1">
    <citation type="submission" date="2016-10" db="EMBL/GenBank/DDBJ databases">
        <authorList>
            <person name="de Groot N.N."/>
        </authorList>
    </citation>
    <scope>NUCLEOTIDE SEQUENCE [LARGE SCALE GENOMIC DNA]</scope>
    <source>
        <strain evidence="2 3">SLAS-1</strain>
    </source>
</reference>
<feature type="transmembrane region" description="Helical" evidence="1">
    <location>
        <begin position="92"/>
        <end position="117"/>
    </location>
</feature>
<dbReference type="PANTHER" id="PTHR40044:SF1">
    <property type="entry name" value="INTEGRAL MEMBRANE PROTEIN"/>
    <property type="match status" value="1"/>
</dbReference>
<dbReference type="Pfam" id="PF06177">
    <property type="entry name" value="QueT"/>
    <property type="match status" value="1"/>
</dbReference>
<name>A0A1G9KUQ0_9FIRM</name>
<dbReference type="PANTHER" id="PTHR40044">
    <property type="entry name" value="INTEGRAL MEMBRANE PROTEIN-RELATED"/>
    <property type="match status" value="1"/>
</dbReference>
<dbReference type="EMBL" id="FNGO01000005">
    <property type="protein sequence ID" value="SDL53412.1"/>
    <property type="molecule type" value="Genomic_DNA"/>
</dbReference>
<dbReference type="AlphaFoldDB" id="A0A1G9KUQ0"/>